<feature type="region of interest" description="Disordered" evidence="1">
    <location>
        <begin position="99"/>
        <end position="124"/>
    </location>
</feature>
<comment type="caution">
    <text evidence="2">The sequence shown here is derived from an EMBL/GenBank/DDBJ whole genome shotgun (WGS) entry which is preliminary data.</text>
</comment>
<dbReference type="EMBL" id="JBBEGL010000002">
    <property type="protein sequence ID" value="MEJ2886167.1"/>
    <property type="molecule type" value="Genomic_DNA"/>
</dbReference>
<feature type="region of interest" description="Disordered" evidence="1">
    <location>
        <begin position="296"/>
        <end position="317"/>
    </location>
</feature>
<evidence type="ECO:0000256" key="1">
    <source>
        <dbReference type="SAM" id="MobiDB-lite"/>
    </source>
</evidence>
<reference evidence="2 3" key="1">
    <citation type="submission" date="2024-03" db="EMBL/GenBank/DDBJ databases">
        <title>Actinomycetospora sp. OC33-EN06, a novel actinomycete isolated from wild orchid (Aerides multiflora).</title>
        <authorList>
            <person name="Suriyachadkun C."/>
        </authorList>
    </citation>
    <scope>NUCLEOTIDE SEQUENCE [LARGE SCALE GENOMIC DNA]</scope>
    <source>
        <strain evidence="2 3">OC33-EN06</strain>
    </source>
</reference>
<accession>A0ABU8N1A9</accession>
<organism evidence="2 3">
    <name type="scientific">Actinomycetospora aeridis</name>
    <dbReference type="NCBI Taxonomy" id="3129231"/>
    <lineage>
        <taxon>Bacteria</taxon>
        <taxon>Bacillati</taxon>
        <taxon>Actinomycetota</taxon>
        <taxon>Actinomycetes</taxon>
        <taxon>Pseudonocardiales</taxon>
        <taxon>Pseudonocardiaceae</taxon>
        <taxon>Actinomycetospora</taxon>
    </lineage>
</organism>
<dbReference type="RefSeq" id="WP_337712655.1">
    <property type="nucleotide sequence ID" value="NZ_JBBEGL010000002.1"/>
</dbReference>
<evidence type="ECO:0000313" key="3">
    <source>
        <dbReference type="Proteomes" id="UP001370100"/>
    </source>
</evidence>
<dbReference type="Proteomes" id="UP001370100">
    <property type="component" value="Unassembled WGS sequence"/>
</dbReference>
<dbReference type="Pfam" id="PF06152">
    <property type="entry name" value="Phage_min_cap2"/>
    <property type="match status" value="1"/>
</dbReference>
<gene>
    <name evidence="2" type="ORF">WCD41_06860</name>
</gene>
<name>A0ABU8N1A9_9PSEU</name>
<proteinExistence type="predicted"/>
<sequence length="381" mass="41724">MPGAGESEVADLAAAVRDTYRAAEDSLLDVVAEEARRTWQRNLKPDRRRRSEVVDQAQAAARVGAHAARIAKRLEAQAPAVADEVTRVAAERGERAARRELDTLLGRQSRRDRGSAPGRSPELVRASRGLVDALSPAHSSILRTTRDAYRDAVADTLGPYSSGAIGREEMARRAMATLGDQGVTEFRDRAGRRWELASYVEQATRAASARVMVDSLVDRSAASGTRLFYVPDVQGECALCRPWEGEILSADGSLVGEVEVENVLTSEPMTIEVKASLAEARAAGFLHPSCRHGVSPFVPGASRPPTNTADPQGERDRERLRALERHVRHWKRREAAAFDQVGRAQAKAKVRDWQAAIRDHTKSTGLIRQPKRERVGPGVVR</sequence>
<keyword evidence="3" id="KW-1185">Reference proteome</keyword>
<evidence type="ECO:0000313" key="2">
    <source>
        <dbReference type="EMBL" id="MEJ2886167.1"/>
    </source>
</evidence>
<dbReference type="InterPro" id="IPR009319">
    <property type="entry name" value="Phage_A118_VSP1"/>
</dbReference>
<protein>
    <submittedName>
        <fullName evidence="2">Phage minor capsid protein</fullName>
    </submittedName>
</protein>